<dbReference type="Proteomes" id="UP000033220">
    <property type="component" value="Chromosome DSM 122"/>
</dbReference>
<evidence type="ECO:0000313" key="2">
    <source>
        <dbReference type="EMBL" id="CCG06904.1"/>
    </source>
</evidence>
<dbReference type="AlphaFoldDB" id="H6SN28"/>
<name>H6SN28_PARPM</name>
<dbReference type="eggNOG" id="COG2226">
    <property type="taxonomic scope" value="Bacteria"/>
</dbReference>
<feature type="domain" description="Methyltransferase" evidence="1">
    <location>
        <begin position="128"/>
        <end position="219"/>
    </location>
</feature>
<dbReference type="Pfam" id="PF13649">
    <property type="entry name" value="Methyltransf_25"/>
    <property type="match status" value="1"/>
</dbReference>
<dbReference type="SUPFAM" id="SSF53335">
    <property type="entry name" value="S-adenosyl-L-methionine-dependent methyltransferases"/>
    <property type="match status" value="1"/>
</dbReference>
<gene>
    <name evidence="2" type="ORF">RSPPHO_00278</name>
</gene>
<keyword evidence="3" id="KW-1185">Reference proteome</keyword>
<reference evidence="2 3" key="1">
    <citation type="submission" date="2012-02" db="EMBL/GenBank/DDBJ databases">
        <title>Shotgun genome sequence of Phaeospirillum photometricum DSM 122.</title>
        <authorList>
            <person name="Duquesne K."/>
            <person name="Sturgis J."/>
        </authorList>
    </citation>
    <scope>NUCLEOTIDE SEQUENCE [LARGE SCALE GENOMIC DNA]</scope>
    <source>
        <strain evidence="3">DSM122</strain>
    </source>
</reference>
<sequence>MSRMGGSTLEGIVAMAPGRCRRPAPAVPSATNPWRAQRMNRPERALSPLGEEVDAFVSPMSKGVEASEDEALLPEYLRRVYTWAYLNPRHMRLLDRHLVVSVILWGNADRLMDQAYKEFSAGQEVLLPACVYGPFSRNLANVVGPKGYLEVRDIAPVQIAHTRPKLAGLSQARLVCANAADPVGRDFDGVCCFFLLHEVPDDWKKRVVDSLLAAVRPGGKAVFVDYHKPAAWHPLKPIMIGVFKTLEPYAMGLWDVEISDFAEERDAFTWTKETFFGGLYQKVVAVRR</sequence>
<dbReference type="STRING" id="1150469.RSPPHO_00278"/>
<evidence type="ECO:0000313" key="3">
    <source>
        <dbReference type="Proteomes" id="UP000033220"/>
    </source>
</evidence>
<dbReference type="InterPro" id="IPR041698">
    <property type="entry name" value="Methyltransf_25"/>
</dbReference>
<accession>H6SN28</accession>
<dbReference type="HOGENOM" id="CLU_082040_0_0_5"/>
<dbReference type="NCBIfam" id="NF038261">
    <property type="entry name" value="rhodoquin_RquA"/>
    <property type="match status" value="1"/>
</dbReference>
<dbReference type="EMBL" id="HE663493">
    <property type="protein sequence ID" value="CCG06904.1"/>
    <property type="molecule type" value="Genomic_DNA"/>
</dbReference>
<evidence type="ECO:0000259" key="1">
    <source>
        <dbReference type="Pfam" id="PF13649"/>
    </source>
</evidence>
<dbReference type="Gene3D" id="3.40.50.150">
    <property type="entry name" value="Vaccinia Virus protein VP39"/>
    <property type="match status" value="1"/>
</dbReference>
<dbReference type="InterPro" id="IPR029063">
    <property type="entry name" value="SAM-dependent_MTases_sf"/>
</dbReference>
<organism evidence="2 3">
    <name type="scientific">Pararhodospirillum photometricum DSM 122</name>
    <dbReference type="NCBI Taxonomy" id="1150469"/>
    <lineage>
        <taxon>Bacteria</taxon>
        <taxon>Pseudomonadati</taxon>
        <taxon>Pseudomonadota</taxon>
        <taxon>Alphaproteobacteria</taxon>
        <taxon>Rhodospirillales</taxon>
        <taxon>Rhodospirillaceae</taxon>
        <taxon>Pararhodospirillum</taxon>
    </lineage>
</organism>
<protein>
    <recommendedName>
        <fullName evidence="1">Methyltransferase domain-containing protein</fullName>
    </recommendedName>
</protein>
<dbReference type="PATRIC" id="fig|1150469.3.peg.334"/>
<proteinExistence type="predicted"/>
<dbReference type="KEGG" id="rpm:RSPPHO_00278"/>